<proteinExistence type="predicted"/>
<reference evidence="2 3" key="1">
    <citation type="submission" date="2021-01" db="EMBL/GenBank/DDBJ databases">
        <title>Whole genome shotgun sequence of Catellatospora bangladeshensis NBRC 107357.</title>
        <authorList>
            <person name="Komaki H."/>
            <person name="Tamura T."/>
        </authorList>
    </citation>
    <scope>NUCLEOTIDE SEQUENCE [LARGE SCALE GENOMIC DNA]</scope>
    <source>
        <strain evidence="2 3">NBRC 107357</strain>
    </source>
</reference>
<dbReference type="Pfam" id="PF13761">
    <property type="entry name" value="DUF4166"/>
    <property type="match status" value="1"/>
</dbReference>
<accession>A0A8J3JDX2</accession>
<dbReference type="Proteomes" id="UP000601223">
    <property type="component" value="Unassembled WGS sequence"/>
</dbReference>
<sequence>MTSIFQQALGAEFDRLHPELRRRFGFASADRTACIGTGVMDEIWRGRAFTVPFLHLGATRNILFPERGRDVPFTIENYAYQDGYGRETVTFVRTFELPGVRRRFDATMIYSPLRGRVIDYLGTHQHVAVDLDLSVDGSGGLHIRTGSQRFYEGLIGARLPLALSGTADVHEWYDDQAQCFRIQVTVANGRFGPLFGYRGSFTAAYLTAEEAQAPASVRPVRETSRD</sequence>
<dbReference type="EMBL" id="BONF01000002">
    <property type="protein sequence ID" value="GIF78886.1"/>
    <property type="molecule type" value="Genomic_DNA"/>
</dbReference>
<feature type="domain" description="DUF4166" evidence="1">
    <location>
        <begin position="16"/>
        <end position="201"/>
    </location>
</feature>
<dbReference type="InterPro" id="IPR025311">
    <property type="entry name" value="DUF4166"/>
</dbReference>
<keyword evidence="3" id="KW-1185">Reference proteome</keyword>
<evidence type="ECO:0000313" key="3">
    <source>
        <dbReference type="Proteomes" id="UP000601223"/>
    </source>
</evidence>
<organism evidence="2 3">
    <name type="scientific">Catellatospora bangladeshensis</name>
    <dbReference type="NCBI Taxonomy" id="310355"/>
    <lineage>
        <taxon>Bacteria</taxon>
        <taxon>Bacillati</taxon>
        <taxon>Actinomycetota</taxon>
        <taxon>Actinomycetes</taxon>
        <taxon>Micromonosporales</taxon>
        <taxon>Micromonosporaceae</taxon>
        <taxon>Catellatospora</taxon>
    </lineage>
</organism>
<comment type="caution">
    <text evidence="2">The sequence shown here is derived from an EMBL/GenBank/DDBJ whole genome shotgun (WGS) entry which is preliminary data.</text>
</comment>
<evidence type="ECO:0000313" key="2">
    <source>
        <dbReference type="EMBL" id="GIF78886.1"/>
    </source>
</evidence>
<evidence type="ECO:0000259" key="1">
    <source>
        <dbReference type="Pfam" id="PF13761"/>
    </source>
</evidence>
<dbReference type="RefSeq" id="WP_203740644.1">
    <property type="nucleotide sequence ID" value="NZ_BONF01000002.1"/>
</dbReference>
<name>A0A8J3JDX2_9ACTN</name>
<gene>
    <name evidence="2" type="ORF">Cba03nite_02350</name>
</gene>
<dbReference type="AlphaFoldDB" id="A0A8J3JDX2"/>
<protein>
    <recommendedName>
        <fullName evidence="1">DUF4166 domain-containing protein</fullName>
    </recommendedName>
</protein>